<evidence type="ECO:0000313" key="1">
    <source>
        <dbReference type="EMBL" id="AGK75106.1"/>
    </source>
</evidence>
<sequence>MLWLAKKTGKAGYIEQGQVVRMVDEGTLTREVDGPGIAWVELDAALHRAVAVWTT</sequence>
<evidence type="ECO:0000313" key="2">
    <source>
        <dbReference type="Proteomes" id="UP000013304"/>
    </source>
</evidence>
<proteinExistence type="predicted"/>
<accession>N0CG53</accession>
<reference evidence="1 2" key="1">
    <citation type="submission" date="2013-04" db="EMBL/GenBank/DDBJ databases">
        <title>Complete genome sequence of Streptomyces fulvissimus.</title>
        <authorList>
            <person name="Myronovskyi M."/>
            <person name="Tokovenko B."/>
            <person name="Manderscheid N."/>
            <person name="Petzke L."/>
            <person name="Luzhetskyy A."/>
        </authorList>
    </citation>
    <scope>NUCLEOTIDE SEQUENCE [LARGE SCALE GENOMIC DNA]</scope>
    <source>
        <strain evidence="1 2">DSM 40593</strain>
    </source>
</reference>
<dbReference type="HOGENOM" id="CLU_3030460_0_0_11"/>
<protein>
    <submittedName>
        <fullName evidence="1">Uncharacterized protein</fullName>
    </submittedName>
</protein>
<dbReference type="PATRIC" id="fig|1303692.3.peg.123"/>
<dbReference type="Proteomes" id="UP000013304">
    <property type="component" value="Chromosome"/>
</dbReference>
<dbReference type="EMBL" id="CP005080">
    <property type="protein sequence ID" value="AGK75106.1"/>
    <property type="molecule type" value="Genomic_DNA"/>
</dbReference>
<dbReference type="KEGG" id="sfi:SFUL_121"/>
<gene>
    <name evidence="1" type="ORF">SFUL_121</name>
</gene>
<dbReference type="RefSeq" id="WP_015606492.1">
    <property type="nucleotide sequence ID" value="NC_021177.1"/>
</dbReference>
<organism evidence="1 2">
    <name type="scientific">Streptomyces microflavus DSM 40593</name>
    <dbReference type="NCBI Taxonomy" id="1303692"/>
    <lineage>
        <taxon>Bacteria</taxon>
        <taxon>Bacillati</taxon>
        <taxon>Actinomycetota</taxon>
        <taxon>Actinomycetes</taxon>
        <taxon>Kitasatosporales</taxon>
        <taxon>Streptomycetaceae</taxon>
        <taxon>Streptomyces</taxon>
    </lineage>
</organism>
<name>N0CG53_STRMI</name>
<dbReference type="AlphaFoldDB" id="N0CG53"/>